<evidence type="ECO:0000256" key="2">
    <source>
        <dbReference type="SAM" id="SignalP"/>
    </source>
</evidence>
<dbReference type="RefSeq" id="WP_109057148.1">
    <property type="nucleotide sequence ID" value="NZ_QFFM01000012.1"/>
</dbReference>
<keyword evidence="1" id="KW-0472">Membrane</keyword>
<reference evidence="3 4" key="1">
    <citation type="journal article" date="2018" name="Int. J. Syst. Evol. Microbiol.">
        <title>Bifidobacterium callitrichidarum sp. nov. from the faeces of the emperor tamarin (Saguinus imperator).</title>
        <authorList>
            <person name="Modesto M."/>
            <person name="Michelini S."/>
            <person name="Sansosti M.C."/>
            <person name="De Filippo C."/>
            <person name="Cavalieri D."/>
            <person name="Qvirist L."/>
            <person name="Andlid T."/>
            <person name="Spiezio C."/>
            <person name="Sandri C."/>
            <person name="Pascarelli S."/>
            <person name="Sgorbati B."/>
            <person name="Mattarelli P."/>
        </authorList>
    </citation>
    <scope>NUCLEOTIDE SEQUENCE [LARGE SCALE GENOMIC DNA]</scope>
    <source>
        <strain evidence="3 4">TRI 5</strain>
    </source>
</reference>
<feature type="signal peptide" evidence="2">
    <location>
        <begin position="1"/>
        <end position="35"/>
    </location>
</feature>
<dbReference type="OrthoDB" id="9806701at2"/>
<feature type="transmembrane region" description="Helical" evidence="1">
    <location>
        <begin position="1040"/>
        <end position="1060"/>
    </location>
</feature>
<feature type="chain" id="PRO_5015427488" description="Cell surface protein" evidence="2">
    <location>
        <begin position="36"/>
        <end position="1094"/>
    </location>
</feature>
<evidence type="ECO:0000313" key="3">
    <source>
        <dbReference type="EMBL" id="PWG65678.1"/>
    </source>
</evidence>
<protein>
    <recommendedName>
        <fullName evidence="5">Cell surface protein</fullName>
    </recommendedName>
</protein>
<evidence type="ECO:0008006" key="5">
    <source>
        <dbReference type="Google" id="ProtNLM"/>
    </source>
</evidence>
<dbReference type="Proteomes" id="UP000245876">
    <property type="component" value="Unassembled WGS sequence"/>
</dbReference>
<keyword evidence="1" id="KW-1133">Transmembrane helix</keyword>
<keyword evidence="1" id="KW-0812">Transmembrane</keyword>
<gene>
    <name evidence="3" type="ORF">DF196_07020</name>
</gene>
<evidence type="ECO:0000313" key="4">
    <source>
        <dbReference type="Proteomes" id="UP000245876"/>
    </source>
</evidence>
<organism evidence="3 4">
    <name type="scientific">Bifidobacterium callitrichidarum</name>
    <dbReference type="NCBI Taxonomy" id="2052941"/>
    <lineage>
        <taxon>Bacteria</taxon>
        <taxon>Bacillati</taxon>
        <taxon>Actinomycetota</taxon>
        <taxon>Actinomycetes</taxon>
        <taxon>Bifidobacteriales</taxon>
        <taxon>Bifidobacteriaceae</taxon>
        <taxon>Bifidobacterium</taxon>
    </lineage>
</organism>
<comment type="caution">
    <text evidence="3">The sequence shown here is derived from an EMBL/GenBank/DDBJ whole genome shotgun (WGS) entry which is preliminary data.</text>
</comment>
<dbReference type="AlphaFoldDB" id="A0A2U2N9B3"/>
<dbReference type="EMBL" id="QFFM01000012">
    <property type="protein sequence ID" value="PWG65678.1"/>
    <property type="molecule type" value="Genomic_DNA"/>
</dbReference>
<name>A0A2U2N9B3_9BIFI</name>
<accession>A0A2U2N9B3</accession>
<keyword evidence="2" id="KW-0732">Signal</keyword>
<keyword evidence="4" id="KW-1185">Reference proteome</keyword>
<proteinExistence type="predicted"/>
<sequence length="1094" mass="117439">MSETKQTVFRKTVAGMAATAALLGTMGGTAITASAVDGGTGDSGTTAPEKKETWTVKAGDQTADLVKDKDGNLLGTITGYQGIPGQYITITYTAADGTTKTANAYRYSEINERKDGTVTYTVPDSGLKDLGGVKSANVTVSYIAPETFYLKDSDGKQIPLTYDAASKTWNGTAPAATSAPGKTYTVYSYKTDAPINLTRDSLTAKSIDTTDVFGVFHVVGTADYSGQKDASNKFHITQPADYQSGDEIKAKDQAGKYTVQFVKQADGSFKPASPIVTALSGVKGNSLNTPLVKQLELSNGNSVSINWGSLSSSQVGKDHIFSMTGSASGGFSLVEETTDNAKDFKATFKYSAQLTASRTETKWFAAVSKDKNIELTPDENGDMTASTDMPWSNAAKSFTAATVDGTENVTLKLGGKTINDKGQQVATYNGTTNDGRTITVNVTVANYKWTAKVDGKTIQFTYKDGAWTASVKDTHKASPDKTLTATDGETKVTLNYDGVLGTASSTSKFGVININGTANYKNDEQKFKLDVPVNYDYGKLVTYDQDGDKPGEFTQDKDSGLFTTTAPTATLDDQDKPDDVSITLNDSEKTKITVPLGEKQQTVDEDKTRHAVRTGSIEGEYKVTDPASNLYVTQRYKVDATATRTWNDSLLSLNVLERNPENPKENIPVDIKFDAQTHDYTVERPYESTNNGFTLGYKLGADATVTPVSVSVGANGTRILTMTLNKGKDTEATYTVTVKFASADIKADSPAKLTGIYVNKTGENVQGQLVDGWNPNRLDYTITVGENDPSPYVLPTFDKDAVDVHPGKVTQTADSVKQEWVVVDKASGASRTYSLTVVREHSWKTAVEEFKPADPIAQKTTVDPENDSDASLVSHGYVTKDGTYVAVDKDDYQIPEGATFSYEGKTGQSIGVVSQLTTGMTYQYTVTVLPKDMSFPQQHVFTVTYITAKTNYASLTGILVNGKKIEGFNPDKHEYKVPVNRADQWMVSPQYDKLTGMSVNTDKNGADAVITVTSGDGLTSVQYKVHVYENPALAATGVNGAIVGISAVILAVIAAIVMGINKLLRRKNGTDINAADIALDDDGKPAQDSEEKKD</sequence>
<evidence type="ECO:0000256" key="1">
    <source>
        <dbReference type="SAM" id="Phobius"/>
    </source>
</evidence>